<dbReference type="GO" id="GO:0006508">
    <property type="term" value="P:proteolysis"/>
    <property type="evidence" value="ECO:0007669"/>
    <property type="project" value="InterPro"/>
</dbReference>
<gene>
    <name evidence="2" type="ORF">UFOPK4095_00418</name>
</gene>
<reference evidence="2" key="1">
    <citation type="submission" date="2020-05" db="EMBL/GenBank/DDBJ databases">
        <authorList>
            <person name="Chiriac C."/>
            <person name="Salcher M."/>
            <person name="Ghai R."/>
            <person name="Kavagutti S V."/>
        </authorList>
    </citation>
    <scope>NUCLEOTIDE SEQUENCE</scope>
</reference>
<dbReference type="AlphaFoldDB" id="A0A6J7PXW9"/>
<dbReference type="PANTHER" id="PTHR34385">
    <property type="entry name" value="D-ALANYL-D-ALANINE CARBOXYPEPTIDASE"/>
    <property type="match status" value="1"/>
</dbReference>
<sequence>MKRWWVEIVLSAIVLIGASVQIFVLNSDSSKFSSTSSSVSTVLSEIRTLFCFDPAVPALESSTVAMGCPEGTQSLGADPVPSHPEEAATLDSILAIRFAAAKAIANSEGISLQLTSGLRSKTVQARLFADEVKKLGSEQEAIKWVLPPDISHHPQGTAIDVNYNFDRPSTKWLEINGYKFGLCRAYANEWWHFEALTSPGKKCPPMKINASVDVAQYESSTP</sequence>
<organism evidence="2">
    <name type="scientific">freshwater metagenome</name>
    <dbReference type="NCBI Taxonomy" id="449393"/>
    <lineage>
        <taxon>unclassified sequences</taxon>
        <taxon>metagenomes</taxon>
        <taxon>ecological metagenomes</taxon>
    </lineage>
</organism>
<dbReference type="SUPFAM" id="SSF55166">
    <property type="entry name" value="Hedgehog/DD-peptidase"/>
    <property type="match status" value="1"/>
</dbReference>
<name>A0A6J7PXW9_9ZZZZ</name>
<proteinExistence type="predicted"/>
<dbReference type="InterPro" id="IPR052179">
    <property type="entry name" value="DD-CPase-like"/>
</dbReference>
<dbReference type="Pfam" id="PF02557">
    <property type="entry name" value="VanY"/>
    <property type="match status" value="1"/>
</dbReference>
<evidence type="ECO:0000259" key="1">
    <source>
        <dbReference type="Pfam" id="PF02557"/>
    </source>
</evidence>
<feature type="domain" description="D-alanyl-D-alanine carboxypeptidase-like core" evidence="1">
    <location>
        <begin position="90"/>
        <end position="188"/>
    </location>
</feature>
<accession>A0A6J7PXW9</accession>
<dbReference type="InterPro" id="IPR003709">
    <property type="entry name" value="VanY-like_core_dom"/>
</dbReference>
<dbReference type="Gene3D" id="3.30.1380.10">
    <property type="match status" value="1"/>
</dbReference>
<protein>
    <submittedName>
        <fullName evidence="2">Unannotated protein</fullName>
    </submittedName>
</protein>
<dbReference type="GO" id="GO:0008233">
    <property type="term" value="F:peptidase activity"/>
    <property type="evidence" value="ECO:0007669"/>
    <property type="project" value="InterPro"/>
</dbReference>
<dbReference type="InterPro" id="IPR009045">
    <property type="entry name" value="Zn_M74/Hedgehog-like"/>
</dbReference>
<dbReference type="PANTHER" id="PTHR34385:SF1">
    <property type="entry name" value="PEPTIDOGLYCAN L-ALANYL-D-GLUTAMATE ENDOPEPTIDASE CWLK"/>
    <property type="match status" value="1"/>
</dbReference>
<evidence type="ECO:0000313" key="2">
    <source>
        <dbReference type="EMBL" id="CAB5010148.1"/>
    </source>
</evidence>
<dbReference type="EMBL" id="CAFBPI010000017">
    <property type="protein sequence ID" value="CAB5010148.1"/>
    <property type="molecule type" value="Genomic_DNA"/>
</dbReference>